<dbReference type="RefSeq" id="WP_014803863.1">
    <property type="nucleotide sequence ID" value="NC_018020.1"/>
</dbReference>
<name>I4B7V4_TURPD</name>
<organism evidence="2 3">
    <name type="scientific">Turneriella parva (strain ATCC BAA-1111 / DSM 21527 / NCTC 11395 / H)</name>
    <name type="common">Leptospira parva</name>
    <dbReference type="NCBI Taxonomy" id="869212"/>
    <lineage>
        <taxon>Bacteria</taxon>
        <taxon>Pseudomonadati</taxon>
        <taxon>Spirochaetota</taxon>
        <taxon>Spirochaetia</taxon>
        <taxon>Leptospirales</taxon>
        <taxon>Leptospiraceae</taxon>
        <taxon>Turneriella</taxon>
    </lineage>
</organism>
<dbReference type="GO" id="GO:0003824">
    <property type="term" value="F:catalytic activity"/>
    <property type="evidence" value="ECO:0007669"/>
    <property type="project" value="UniProtKB-ARBA"/>
</dbReference>
<dbReference type="InterPro" id="IPR001753">
    <property type="entry name" value="Enoyl-CoA_hydra/iso"/>
</dbReference>
<proteinExistence type="inferred from homology"/>
<protein>
    <submittedName>
        <fullName evidence="2">Enoyl-CoA hydratase/isomerase</fullName>
    </submittedName>
</protein>
<evidence type="ECO:0000313" key="2">
    <source>
        <dbReference type="EMBL" id="AFM13361.1"/>
    </source>
</evidence>
<dbReference type="STRING" id="869212.Turpa_2722"/>
<dbReference type="HOGENOM" id="CLU_009834_7_3_12"/>
<dbReference type="AlphaFoldDB" id="I4B7V4"/>
<dbReference type="OrthoDB" id="9775794at2"/>
<evidence type="ECO:0000256" key="1">
    <source>
        <dbReference type="ARBA" id="ARBA00005254"/>
    </source>
</evidence>
<dbReference type="KEGG" id="tpx:Turpa_2722"/>
<keyword evidence="3" id="KW-1185">Reference proteome</keyword>
<dbReference type="EMBL" id="CP002959">
    <property type="protein sequence ID" value="AFM13361.1"/>
    <property type="molecule type" value="Genomic_DNA"/>
</dbReference>
<dbReference type="CDD" id="cd06558">
    <property type="entry name" value="crotonase-like"/>
    <property type="match status" value="1"/>
</dbReference>
<accession>I4B7V4</accession>
<dbReference type="InterPro" id="IPR029045">
    <property type="entry name" value="ClpP/crotonase-like_dom_sf"/>
</dbReference>
<gene>
    <name evidence="2" type="ordered locus">Turpa_2722</name>
</gene>
<dbReference type="PANTHER" id="PTHR42964:SF1">
    <property type="entry name" value="POLYKETIDE BIOSYNTHESIS ENOYL-COA HYDRATASE PKSH-RELATED"/>
    <property type="match status" value="1"/>
</dbReference>
<dbReference type="Proteomes" id="UP000006048">
    <property type="component" value="Chromosome"/>
</dbReference>
<dbReference type="InterPro" id="IPR051683">
    <property type="entry name" value="Enoyl-CoA_Hydratase/Isomerase"/>
</dbReference>
<dbReference type="PATRIC" id="fig|869212.3.peg.2743"/>
<dbReference type="SUPFAM" id="SSF52096">
    <property type="entry name" value="ClpP/crotonase"/>
    <property type="match status" value="1"/>
</dbReference>
<dbReference type="Pfam" id="PF00378">
    <property type="entry name" value="ECH_1"/>
    <property type="match status" value="1"/>
</dbReference>
<evidence type="ECO:0000313" key="3">
    <source>
        <dbReference type="Proteomes" id="UP000006048"/>
    </source>
</evidence>
<sequence length="249" mass="27568">MIEKKLEGQIWHVTLNRPEKHNAFDAAMIASLGEALQSIPAEARLVLITGNGKSFCAGADINYMRAQAGYSEEQNRDDAKKLSAMFEFIYELPVPTVTYAQGNIFGGGLGILAACDIAIASDNARFCFSEVKMGIIPAVISPYILRKTTNAFAKRYFLSAEVFDAQVALRSGLIAEIVSESNANETVDRLCQSLMSAGQQAQRSAKRLMHAYENFEPMSRDQLIHELAKLRSTEDAQTRMKTFLEKSKK</sequence>
<reference evidence="2 3" key="1">
    <citation type="submission" date="2012-06" db="EMBL/GenBank/DDBJ databases">
        <title>The complete chromosome of genome of Turneriella parva DSM 21527.</title>
        <authorList>
            <consortium name="US DOE Joint Genome Institute (JGI-PGF)"/>
            <person name="Lucas S."/>
            <person name="Han J."/>
            <person name="Lapidus A."/>
            <person name="Bruce D."/>
            <person name="Goodwin L."/>
            <person name="Pitluck S."/>
            <person name="Peters L."/>
            <person name="Kyrpides N."/>
            <person name="Mavromatis K."/>
            <person name="Ivanova N."/>
            <person name="Mikhailova N."/>
            <person name="Chertkov O."/>
            <person name="Detter J.C."/>
            <person name="Tapia R."/>
            <person name="Han C."/>
            <person name="Land M."/>
            <person name="Hauser L."/>
            <person name="Markowitz V."/>
            <person name="Cheng J.-F."/>
            <person name="Hugenholtz P."/>
            <person name="Woyke T."/>
            <person name="Wu D."/>
            <person name="Gronow S."/>
            <person name="Wellnitz S."/>
            <person name="Brambilla E."/>
            <person name="Klenk H.-P."/>
            <person name="Eisen J.A."/>
        </authorList>
    </citation>
    <scope>NUCLEOTIDE SEQUENCE [LARGE SCALE GENOMIC DNA]</scope>
    <source>
        <strain evidence="3">ATCC BAA-1111 / DSM 21527 / NCTC 11395 / H</strain>
    </source>
</reference>
<dbReference type="PANTHER" id="PTHR42964">
    <property type="entry name" value="ENOYL-COA HYDRATASE"/>
    <property type="match status" value="1"/>
</dbReference>
<dbReference type="Gene3D" id="3.90.226.10">
    <property type="entry name" value="2-enoyl-CoA Hydratase, Chain A, domain 1"/>
    <property type="match status" value="1"/>
</dbReference>
<comment type="similarity">
    <text evidence="1">Belongs to the enoyl-CoA hydratase/isomerase family.</text>
</comment>